<reference evidence="2 3" key="1">
    <citation type="submission" date="2018-11" db="EMBL/GenBank/DDBJ databases">
        <title>Novel Erysipelotrichaceae bacterium isolated from small intestine of a swine.</title>
        <authorList>
            <person name="Kim J.S."/>
            <person name="Choe H."/>
            <person name="Lee Y.R."/>
            <person name="Kim K.M."/>
            <person name="Park D.S."/>
        </authorList>
    </citation>
    <scope>NUCLEOTIDE SEQUENCE [LARGE SCALE GENOMIC DNA]</scope>
    <source>
        <strain evidence="2 3">SG0102</strain>
    </source>
</reference>
<dbReference type="AlphaFoldDB" id="A0A3G9JX26"/>
<keyword evidence="3" id="KW-1185">Reference proteome</keyword>
<evidence type="ECO:0008006" key="4">
    <source>
        <dbReference type="Google" id="ProtNLM"/>
    </source>
</evidence>
<keyword evidence="1" id="KW-0472">Membrane</keyword>
<evidence type="ECO:0000256" key="1">
    <source>
        <dbReference type="SAM" id="Phobius"/>
    </source>
</evidence>
<dbReference type="RefSeq" id="WP_125120237.1">
    <property type="nucleotide sequence ID" value="NZ_AP019309.1"/>
</dbReference>
<feature type="transmembrane region" description="Helical" evidence="1">
    <location>
        <begin position="12"/>
        <end position="32"/>
    </location>
</feature>
<sequence length="101" mass="11447">MIKKLKKQPRFFRYAIIFFMVSCCVFLVSLTFTNSCELNINAKTRKVQNEITTIQSDIDGLEIQKSELASFSRLKKVATSKGYHYKQGSTAAAAVSDEQKN</sequence>
<dbReference type="EMBL" id="AP019309">
    <property type="protein sequence ID" value="BBH27519.1"/>
    <property type="molecule type" value="Genomic_DNA"/>
</dbReference>
<proteinExistence type="predicted"/>
<dbReference type="InParanoid" id="A0A3G9JX26"/>
<organism evidence="2 3">
    <name type="scientific">Intestinibaculum porci</name>
    <dbReference type="NCBI Taxonomy" id="2487118"/>
    <lineage>
        <taxon>Bacteria</taxon>
        <taxon>Bacillati</taxon>
        <taxon>Bacillota</taxon>
        <taxon>Erysipelotrichia</taxon>
        <taxon>Erysipelotrichales</taxon>
        <taxon>Erysipelotrichaceae</taxon>
        <taxon>Intestinibaculum</taxon>
    </lineage>
</organism>
<protein>
    <recommendedName>
        <fullName evidence="4">Cell division protein FtsL</fullName>
    </recommendedName>
</protein>
<evidence type="ECO:0000313" key="3">
    <source>
        <dbReference type="Proteomes" id="UP000268059"/>
    </source>
</evidence>
<evidence type="ECO:0000313" key="2">
    <source>
        <dbReference type="EMBL" id="BBH27519.1"/>
    </source>
</evidence>
<dbReference type="OrthoDB" id="1650009at2"/>
<keyword evidence="1" id="KW-1133">Transmembrane helix</keyword>
<dbReference type="Proteomes" id="UP000268059">
    <property type="component" value="Chromosome"/>
</dbReference>
<accession>A0A3G9JX26</accession>
<name>A0A3G9JX26_9FIRM</name>
<keyword evidence="1" id="KW-0812">Transmembrane</keyword>
<gene>
    <name evidence="2" type="ORF">SG0102_24530</name>
</gene>
<dbReference type="KEGG" id="ebm:SG0102_24530"/>